<feature type="non-terminal residue" evidence="2">
    <location>
        <position position="109"/>
    </location>
</feature>
<reference evidence="3" key="1">
    <citation type="submission" date="2022-10" db="EMBL/GenBank/DDBJ databases">
        <title>Genome assembly of Pristionchus species.</title>
        <authorList>
            <person name="Yoshida K."/>
            <person name="Sommer R.J."/>
        </authorList>
    </citation>
    <scope>NUCLEOTIDE SEQUENCE [LARGE SCALE GENOMIC DNA]</scope>
    <source>
        <strain evidence="3">RS5460</strain>
    </source>
</reference>
<feature type="region of interest" description="Disordered" evidence="1">
    <location>
        <begin position="84"/>
        <end position="109"/>
    </location>
</feature>
<keyword evidence="3" id="KW-1185">Reference proteome</keyword>
<gene>
    <name evidence="2" type="ORF">PMAYCL1PPCAC_15500</name>
</gene>
<protein>
    <submittedName>
        <fullName evidence="2">Uncharacterized protein</fullName>
    </submittedName>
</protein>
<dbReference type="EMBL" id="BTRK01000004">
    <property type="protein sequence ID" value="GMR45305.1"/>
    <property type="molecule type" value="Genomic_DNA"/>
</dbReference>
<feature type="compositionally biased region" description="Basic and acidic residues" evidence="1">
    <location>
        <begin position="90"/>
        <end position="109"/>
    </location>
</feature>
<evidence type="ECO:0000313" key="2">
    <source>
        <dbReference type="EMBL" id="GMR45305.1"/>
    </source>
</evidence>
<evidence type="ECO:0000313" key="3">
    <source>
        <dbReference type="Proteomes" id="UP001328107"/>
    </source>
</evidence>
<accession>A0AAN5CIZ9</accession>
<feature type="non-terminal residue" evidence="2">
    <location>
        <position position="1"/>
    </location>
</feature>
<dbReference type="Proteomes" id="UP001328107">
    <property type="component" value="Unassembled WGS sequence"/>
</dbReference>
<sequence>LQKILVVRLEVASGLASSGYSSTSTAALEVEAGILNVLEGNGCGRFGICPERKTLYLSEVRIHWIITVQFEDSTDLCLASASTSGRLRGTAKDSGDYDESEKMERTVHD</sequence>
<organism evidence="2 3">
    <name type="scientific">Pristionchus mayeri</name>
    <dbReference type="NCBI Taxonomy" id="1317129"/>
    <lineage>
        <taxon>Eukaryota</taxon>
        <taxon>Metazoa</taxon>
        <taxon>Ecdysozoa</taxon>
        <taxon>Nematoda</taxon>
        <taxon>Chromadorea</taxon>
        <taxon>Rhabditida</taxon>
        <taxon>Rhabditina</taxon>
        <taxon>Diplogasteromorpha</taxon>
        <taxon>Diplogasteroidea</taxon>
        <taxon>Neodiplogasteridae</taxon>
        <taxon>Pristionchus</taxon>
    </lineage>
</organism>
<comment type="caution">
    <text evidence="2">The sequence shown here is derived from an EMBL/GenBank/DDBJ whole genome shotgun (WGS) entry which is preliminary data.</text>
</comment>
<dbReference type="AlphaFoldDB" id="A0AAN5CIZ9"/>
<name>A0AAN5CIZ9_9BILA</name>
<proteinExistence type="predicted"/>
<evidence type="ECO:0000256" key="1">
    <source>
        <dbReference type="SAM" id="MobiDB-lite"/>
    </source>
</evidence>